<keyword evidence="2 8" id="KW-0813">Transport</keyword>
<gene>
    <name evidence="10" type="ORF">EMQ25_17015</name>
</gene>
<sequence length="273" mass="29750">MPRGLLRVFANLGWTVYVVAIVTWLLFPLSLILLSSFQGTISITTDVSNLNVSAYEAIPDRYWNSLWFTVQISVVATVTALLVSVPAAWAMVRGKLAERRFLSNVVLLPDVVPHIILGIALLTLYLQIGLARTWLGMLLAMLSLSLAMGLRFTEALLEGLPEEYELAAETMGANKLQALVLILMPLMAPGLATAALFIFISNMVTFELLFFISGPNASPIAVRLFSDIIDRGIMPHSVAMASIMIYISIAFYVIVALTLGPKYLAGSTVSRKG</sequence>
<dbReference type="PANTHER" id="PTHR43357">
    <property type="entry name" value="INNER MEMBRANE ABC TRANSPORTER PERMEASE PROTEIN YDCV"/>
    <property type="match status" value="1"/>
</dbReference>
<dbReference type="CDD" id="cd06261">
    <property type="entry name" value="TM_PBP2"/>
    <property type="match status" value="1"/>
</dbReference>
<dbReference type="EMBL" id="RZNJ01000008">
    <property type="protein sequence ID" value="RUT28288.1"/>
    <property type="molecule type" value="Genomic_DNA"/>
</dbReference>
<dbReference type="OrthoDB" id="8369110at2"/>
<feature type="transmembrane region" description="Helical" evidence="8">
    <location>
        <begin position="12"/>
        <end position="34"/>
    </location>
</feature>
<feature type="transmembrane region" description="Helical" evidence="8">
    <location>
        <begin position="238"/>
        <end position="259"/>
    </location>
</feature>
<dbReference type="Gene3D" id="1.10.3720.10">
    <property type="entry name" value="MetI-like"/>
    <property type="match status" value="1"/>
</dbReference>
<evidence type="ECO:0000313" key="11">
    <source>
        <dbReference type="Proteomes" id="UP000281547"/>
    </source>
</evidence>
<feature type="transmembrane region" description="Helical" evidence="8">
    <location>
        <begin position="206"/>
        <end position="226"/>
    </location>
</feature>
<evidence type="ECO:0000256" key="5">
    <source>
        <dbReference type="ARBA" id="ARBA00022692"/>
    </source>
</evidence>
<keyword evidence="5 8" id="KW-0812">Transmembrane</keyword>
<feature type="transmembrane region" description="Helical" evidence="8">
    <location>
        <begin position="101"/>
        <end position="128"/>
    </location>
</feature>
<dbReference type="PROSITE" id="PS50928">
    <property type="entry name" value="ABC_TM1"/>
    <property type="match status" value="1"/>
</dbReference>
<dbReference type="Proteomes" id="UP000281547">
    <property type="component" value="Unassembled WGS sequence"/>
</dbReference>
<evidence type="ECO:0000256" key="7">
    <source>
        <dbReference type="ARBA" id="ARBA00023136"/>
    </source>
</evidence>
<protein>
    <submittedName>
        <fullName evidence="10">ABC transporter permease subunit</fullName>
    </submittedName>
</protein>
<keyword evidence="6 8" id="KW-1133">Transmembrane helix</keyword>
<dbReference type="PANTHER" id="PTHR43357:SF4">
    <property type="entry name" value="INNER MEMBRANE ABC TRANSPORTER PERMEASE PROTEIN YDCV"/>
    <property type="match status" value="1"/>
</dbReference>
<dbReference type="GO" id="GO:0055085">
    <property type="term" value="P:transmembrane transport"/>
    <property type="evidence" value="ECO:0007669"/>
    <property type="project" value="InterPro"/>
</dbReference>
<keyword evidence="7 8" id="KW-0472">Membrane</keyword>
<feature type="transmembrane region" description="Helical" evidence="8">
    <location>
        <begin position="134"/>
        <end position="157"/>
    </location>
</feature>
<feature type="domain" description="ABC transmembrane type-1" evidence="9">
    <location>
        <begin position="66"/>
        <end position="255"/>
    </location>
</feature>
<keyword evidence="11" id="KW-1185">Reference proteome</keyword>
<name>A0A433X2I2_9HYPH</name>
<keyword evidence="3" id="KW-1003">Cell membrane</keyword>
<evidence type="ECO:0000256" key="8">
    <source>
        <dbReference type="RuleBase" id="RU363032"/>
    </source>
</evidence>
<evidence type="ECO:0000256" key="6">
    <source>
        <dbReference type="ARBA" id="ARBA00022989"/>
    </source>
</evidence>
<accession>A0A433X2I2</accession>
<dbReference type="GO" id="GO:0005886">
    <property type="term" value="C:plasma membrane"/>
    <property type="evidence" value="ECO:0007669"/>
    <property type="project" value="UniProtKB-SubCell"/>
</dbReference>
<evidence type="ECO:0000256" key="4">
    <source>
        <dbReference type="ARBA" id="ARBA00022519"/>
    </source>
</evidence>
<dbReference type="SUPFAM" id="SSF161098">
    <property type="entry name" value="MetI-like"/>
    <property type="match status" value="1"/>
</dbReference>
<feature type="transmembrane region" description="Helical" evidence="8">
    <location>
        <begin position="178"/>
        <end position="200"/>
    </location>
</feature>
<reference evidence="10 11" key="1">
    <citation type="journal article" date="2016" name="Int. J. Syst. Evol. Microbiol.">
        <title>Arsenicitalea aurantiaca gen. nov., sp. nov., a new member of the family Hyphomicrobiaceae, isolated from high-arsenic sediment.</title>
        <authorList>
            <person name="Mu Y."/>
            <person name="Zhou L."/>
            <person name="Zeng X.C."/>
            <person name="Liu L."/>
            <person name="Pan Y."/>
            <person name="Chen X."/>
            <person name="Wang J."/>
            <person name="Li S."/>
            <person name="Li W.J."/>
            <person name="Wang Y."/>
        </authorList>
    </citation>
    <scope>NUCLEOTIDE SEQUENCE [LARGE SCALE GENOMIC DNA]</scope>
    <source>
        <strain evidence="10 11">42-50</strain>
    </source>
</reference>
<feature type="transmembrane region" description="Helical" evidence="8">
    <location>
        <begin position="66"/>
        <end position="89"/>
    </location>
</feature>
<organism evidence="10 11">
    <name type="scientific">Arsenicitalea aurantiaca</name>
    <dbReference type="NCBI Taxonomy" id="1783274"/>
    <lineage>
        <taxon>Bacteria</taxon>
        <taxon>Pseudomonadati</taxon>
        <taxon>Pseudomonadota</taxon>
        <taxon>Alphaproteobacteria</taxon>
        <taxon>Hyphomicrobiales</taxon>
        <taxon>Devosiaceae</taxon>
        <taxon>Arsenicitalea</taxon>
    </lineage>
</organism>
<keyword evidence="4" id="KW-0997">Cell inner membrane</keyword>
<evidence type="ECO:0000256" key="3">
    <source>
        <dbReference type="ARBA" id="ARBA00022475"/>
    </source>
</evidence>
<comment type="similarity">
    <text evidence="8">Belongs to the binding-protein-dependent transport system permease family.</text>
</comment>
<dbReference type="RefSeq" id="WP_127189814.1">
    <property type="nucleotide sequence ID" value="NZ_RZNJ01000008.1"/>
</dbReference>
<dbReference type="InterPro" id="IPR035906">
    <property type="entry name" value="MetI-like_sf"/>
</dbReference>
<comment type="caution">
    <text evidence="10">The sequence shown here is derived from an EMBL/GenBank/DDBJ whole genome shotgun (WGS) entry which is preliminary data.</text>
</comment>
<comment type="subcellular location">
    <subcellularLocation>
        <location evidence="1">Cell inner membrane</location>
        <topology evidence="1">Multi-pass membrane protein</topology>
    </subcellularLocation>
    <subcellularLocation>
        <location evidence="8">Cell membrane</location>
        <topology evidence="8">Multi-pass membrane protein</topology>
    </subcellularLocation>
</comment>
<proteinExistence type="inferred from homology"/>
<evidence type="ECO:0000256" key="2">
    <source>
        <dbReference type="ARBA" id="ARBA00022448"/>
    </source>
</evidence>
<dbReference type="AlphaFoldDB" id="A0A433X2I2"/>
<evidence type="ECO:0000259" key="9">
    <source>
        <dbReference type="PROSITE" id="PS50928"/>
    </source>
</evidence>
<dbReference type="InterPro" id="IPR000515">
    <property type="entry name" value="MetI-like"/>
</dbReference>
<dbReference type="Pfam" id="PF00528">
    <property type="entry name" value="BPD_transp_1"/>
    <property type="match status" value="1"/>
</dbReference>
<evidence type="ECO:0000256" key="1">
    <source>
        <dbReference type="ARBA" id="ARBA00004429"/>
    </source>
</evidence>
<evidence type="ECO:0000313" key="10">
    <source>
        <dbReference type="EMBL" id="RUT28288.1"/>
    </source>
</evidence>